<feature type="domain" description="Ig-like" evidence="17">
    <location>
        <begin position="319"/>
        <end position="412"/>
    </location>
</feature>
<dbReference type="CDD" id="cd00063">
    <property type="entry name" value="FN3"/>
    <property type="match status" value="5"/>
</dbReference>
<dbReference type="GO" id="GO:0045202">
    <property type="term" value="C:synapse"/>
    <property type="evidence" value="ECO:0007669"/>
    <property type="project" value="UniProtKB-SubCell"/>
</dbReference>
<dbReference type="GO" id="GO:0005886">
    <property type="term" value="C:plasma membrane"/>
    <property type="evidence" value="ECO:0007669"/>
    <property type="project" value="UniProtKB-SubCell"/>
</dbReference>
<dbReference type="InterPro" id="IPR036116">
    <property type="entry name" value="FN3_sf"/>
</dbReference>
<protein>
    <submittedName>
        <fullName evidence="19">Down syndrome cell adhesion molecule:-like isoform A</fullName>
    </submittedName>
</protein>
<dbReference type="InterPro" id="IPR013783">
    <property type="entry name" value="Ig-like_fold"/>
</dbReference>
<feature type="compositionally biased region" description="Low complexity" evidence="15">
    <location>
        <begin position="1287"/>
        <end position="1299"/>
    </location>
</feature>
<dbReference type="Pfam" id="PF13927">
    <property type="entry name" value="Ig_3"/>
    <property type="match status" value="3"/>
</dbReference>
<dbReference type="FunFam" id="2.60.40.10:FF:000333">
    <property type="entry name" value="Down syndrome cell adhesion molecule"/>
    <property type="match status" value="1"/>
</dbReference>
<feature type="compositionally biased region" description="Low complexity" evidence="15">
    <location>
        <begin position="1539"/>
        <end position="1555"/>
    </location>
</feature>
<feature type="domain" description="Fibronectin type-III" evidence="18">
    <location>
        <begin position="731"/>
        <end position="826"/>
    </location>
</feature>
<evidence type="ECO:0000256" key="14">
    <source>
        <dbReference type="ARBA" id="ARBA00034103"/>
    </source>
</evidence>
<feature type="domain" description="Fibronectin type-III" evidence="18">
    <location>
        <begin position="517"/>
        <end position="622"/>
    </location>
</feature>
<keyword evidence="10 16" id="KW-0472">Membrane</keyword>
<evidence type="ECO:0000256" key="9">
    <source>
        <dbReference type="ARBA" id="ARBA00023018"/>
    </source>
</evidence>
<proteinExistence type="predicted"/>
<dbReference type="InterPro" id="IPR003598">
    <property type="entry name" value="Ig_sub2"/>
</dbReference>
<name>A0A443STP1_9ACAR</name>
<dbReference type="PROSITE" id="PS50853">
    <property type="entry name" value="FN3"/>
    <property type="match status" value="6"/>
</dbReference>
<evidence type="ECO:0000259" key="18">
    <source>
        <dbReference type="PROSITE" id="PS50853"/>
    </source>
</evidence>
<feature type="domain" description="Ig-like" evidence="17">
    <location>
        <begin position="131"/>
        <end position="219"/>
    </location>
</feature>
<dbReference type="InterPro" id="IPR003961">
    <property type="entry name" value="FN3_dom"/>
</dbReference>
<feature type="domain" description="Ig-like" evidence="17">
    <location>
        <begin position="934"/>
        <end position="1016"/>
    </location>
</feature>
<evidence type="ECO:0000256" key="5">
    <source>
        <dbReference type="ARBA" id="ARBA00022737"/>
    </source>
</evidence>
<feature type="region of interest" description="Disordered" evidence="15">
    <location>
        <begin position="1278"/>
        <end position="1315"/>
    </location>
</feature>
<feature type="domain" description="Fibronectin type-III" evidence="18">
    <location>
        <begin position="627"/>
        <end position="726"/>
    </location>
</feature>
<comment type="subcellular location">
    <subcellularLocation>
        <location evidence="1">Cell membrane</location>
        <topology evidence="1">Single-pass type I membrane protein</topology>
    </subcellularLocation>
    <subcellularLocation>
        <location evidence="14">Synapse</location>
    </subcellularLocation>
</comment>
<feature type="domain" description="Fibronectin type-III" evidence="18">
    <location>
        <begin position="1029"/>
        <end position="1124"/>
    </location>
</feature>
<dbReference type="SUPFAM" id="SSF48726">
    <property type="entry name" value="Immunoglobulin"/>
    <property type="match status" value="6"/>
</dbReference>
<feature type="domain" description="Fibronectin type-III" evidence="18">
    <location>
        <begin position="830"/>
        <end position="937"/>
    </location>
</feature>
<keyword evidence="8 16" id="KW-1133">Transmembrane helix</keyword>
<sequence>MQTLIKLEKVTTNKNNCVHILYEDTIPSFFDVFPETTVESSHSLSLKCSASGNPVPKIKWKLDGIAISLEDSTRFGFALTDYVTEDANSVVVSYLNISSIRVEHGGVYECEAMNAIGSTSHSRRINVFGKPFIRPMPDIKSVAGQTLVIRCPYSGFPIEHVSWFKGAHSTQALPVNRRQDVFPNGTLIINEVQKHDDDGSYTCLASTKGHNASGTVKVSVMVGPMIDPFYFPKHIQQGMRARLVCTVIQGDPPFTIRWLKNNEPIEPTTYNLGIRTDEFSSDLSFQRVSTRHNGNYTCIVSNDVASVSHSATLIVDVAPFWKVEPTDVSVVAVSSIRIDCLAEGFPPPVTTWEREHHTAIVPRHFLPIASGPHFEVHANGSLLIKSVEISDAGYYLCQTNNGIGPGLSKVVTVHVHTPPRFVNMFQTETVRVGEKVNLKCEAIGDNPMTIDWQIDKQPLSSADTRRFERRDEMDDKRFTSTLSSEVAERRDSALFTCFVSNVYGKGEMNIRLIVQEPPESPKEFKLIEQRSRSAKFAWHPSFNGNAPITRYWITCHPKDVLKNLLPFGHINVSVDSVMTDDGTMAVVRALRPATAFKCSVRAENEVGISAASSHVEFLTDEEAPEGPPLDIKTEALDSKSVKISWKHPDIAQWNGKLKGYYIGYKVSDSSDQYLYKTVEISDSQEKNEVVINGLIPFTTYNILIQAYNSMGAGPRSDELIVTTLEDVPDEGPSYVQCSTVSSQEISVVWNALSAESIRGILQGYKVAYRPLGGDISQIRERIVEGVTDVKLNSLLKYTNYSIEVIPFTRKGNGVPSKPIYCRTADDVPDAPSQIKAIVVSSDSIIVTWKDPVHKNGLITKYTVYWKELNNNRTKFSVTVPKARNNMYLTRYRWVDQAPQYKLISLKEHMPYELWVTASTRVGEGLSSSVVSAIPSRSVAAQIIEWNETIFINSGDSAPVVLACHCVGSDPIQKTWFKNGLILTTMEPDGSILLEAIPEETTNYSCSVENEYGSDVVVYQLIAAISMNSVRLKVRVVSSSFTSCQIFLSNEVEDNESVVKDYEIYYRQSGSDVHEWQIKTLFKISNMNHSVSIDNLLCGTPYQLYITELQSGIKSEITTFRTQGTAPIAPKKEEIIKVINDSSIVVNNNAWDQSSGCAISKLLVEYRSSNQHTWKTISSETYSDKNAALTIPNIKPKTVYSIRITAHTKGVPSTMAEYEVKVGLDEKDAYFSSGENERGVVIDTTTIISLVSSCVVLISGLIAVVFLFVYRMKSTKTKSSRVSKYRRQSSTSCAASSQSDESSERRGAVRSESISGASKSQLLSSVQSIPEKSVSSRKPVAKLQPLRTAPKESPVTHSPVRGKLPAVHVPTKQLQEVEKDTGNEYDEITPYATFRLTGDDDGTTEEEFKTFSVTIGEPAYMYKGLDGAATTSRDYKMCAGDGRDHTYIYGGINSHSLTSGSSNHEELMRAYEYGRRYNHLQHSGPLYYDEDEDEYCKSGTSDADTPTDPGIRQFTKTPPRPNEQRQAICFTLGEKQMMHSSSSSTTSTEDSSSSVTPVNEPRVLPNSGLSALNRDRSRRPSWNQSTLSEKMSHSSLSGQGSTLGSSVKIGLSSDDEDESRKCFQQKRETKRGNVRQRKSPRVRVKRPPCRTKSRSDEIEC</sequence>
<dbReference type="InterPro" id="IPR036179">
    <property type="entry name" value="Ig-like_dom_sf"/>
</dbReference>
<dbReference type="SMART" id="SM00408">
    <property type="entry name" value="IGc2"/>
    <property type="match status" value="6"/>
</dbReference>
<evidence type="ECO:0000256" key="13">
    <source>
        <dbReference type="ARBA" id="ARBA00023319"/>
    </source>
</evidence>
<accession>A0A443STP1</accession>
<dbReference type="Gene3D" id="2.60.40.10">
    <property type="entry name" value="Immunoglobulins"/>
    <property type="match status" value="12"/>
</dbReference>
<keyword evidence="12" id="KW-0325">Glycoprotein</keyword>
<dbReference type="SUPFAM" id="SSF49265">
    <property type="entry name" value="Fibronectin type III"/>
    <property type="match status" value="3"/>
</dbReference>
<evidence type="ECO:0000256" key="7">
    <source>
        <dbReference type="ARBA" id="ARBA00022902"/>
    </source>
</evidence>
<dbReference type="PANTHER" id="PTHR44170:SF56">
    <property type="entry name" value="FIBRONECTIN TYPE-III DOMAIN-CONTAINING PROTEIN"/>
    <property type="match status" value="1"/>
</dbReference>
<dbReference type="InterPro" id="IPR003599">
    <property type="entry name" value="Ig_sub"/>
</dbReference>
<evidence type="ECO:0000256" key="3">
    <source>
        <dbReference type="ARBA" id="ARBA00022692"/>
    </source>
</evidence>
<evidence type="ECO:0000256" key="11">
    <source>
        <dbReference type="ARBA" id="ARBA00023157"/>
    </source>
</evidence>
<dbReference type="InterPro" id="IPR007110">
    <property type="entry name" value="Ig-like_dom"/>
</dbReference>
<dbReference type="Pfam" id="PF25059">
    <property type="entry name" value="FN3_DSCAM-DSCAML_C"/>
    <property type="match status" value="1"/>
</dbReference>
<dbReference type="OrthoDB" id="152385at2759"/>
<feature type="transmembrane region" description="Helical" evidence="16">
    <location>
        <begin position="1246"/>
        <end position="1269"/>
    </location>
</feature>
<dbReference type="STRING" id="299467.A0A443STP1"/>
<dbReference type="EMBL" id="NCKV01000339">
    <property type="protein sequence ID" value="RWS30915.1"/>
    <property type="molecule type" value="Genomic_DNA"/>
</dbReference>
<dbReference type="VEuPathDB" id="VectorBase:LDEU001125"/>
<feature type="domain" description="Ig-like" evidence="17">
    <location>
        <begin position="419"/>
        <end position="515"/>
    </location>
</feature>
<organism evidence="19 20">
    <name type="scientific">Leptotrombidium deliense</name>
    <dbReference type="NCBI Taxonomy" id="299467"/>
    <lineage>
        <taxon>Eukaryota</taxon>
        <taxon>Metazoa</taxon>
        <taxon>Ecdysozoa</taxon>
        <taxon>Arthropoda</taxon>
        <taxon>Chelicerata</taxon>
        <taxon>Arachnida</taxon>
        <taxon>Acari</taxon>
        <taxon>Acariformes</taxon>
        <taxon>Trombidiformes</taxon>
        <taxon>Prostigmata</taxon>
        <taxon>Anystina</taxon>
        <taxon>Parasitengona</taxon>
        <taxon>Trombiculoidea</taxon>
        <taxon>Trombiculidae</taxon>
        <taxon>Leptotrombidium</taxon>
    </lineage>
</organism>
<keyword evidence="11" id="KW-1015">Disulfide bond</keyword>
<feature type="region of interest" description="Disordered" evidence="15">
    <location>
        <begin position="1535"/>
        <end position="1659"/>
    </location>
</feature>
<evidence type="ECO:0000256" key="15">
    <source>
        <dbReference type="SAM" id="MobiDB-lite"/>
    </source>
</evidence>
<comment type="caution">
    <text evidence="19">The sequence shown here is derived from an EMBL/GenBank/DDBJ whole genome shotgun (WGS) entry which is preliminary data.</text>
</comment>
<dbReference type="Proteomes" id="UP000288716">
    <property type="component" value="Unassembled WGS sequence"/>
</dbReference>
<evidence type="ECO:0000313" key="19">
    <source>
        <dbReference type="EMBL" id="RWS30915.1"/>
    </source>
</evidence>
<dbReference type="PROSITE" id="PS50835">
    <property type="entry name" value="IG_LIKE"/>
    <property type="match status" value="6"/>
</dbReference>
<dbReference type="Pfam" id="PF00041">
    <property type="entry name" value="fn3"/>
    <property type="match status" value="4"/>
</dbReference>
<feature type="domain" description="Ig-like" evidence="17">
    <location>
        <begin position="27"/>
        <end position="126"/>
    </location>
</feature>
<feature type="domain" description="Ig-like" evidence="17">
    <location>
        <begin position="224"/>
        <end position="314"/>
    </location>
</feature>
<evidence type="ECO:0000313" key="20">
    <source>
        <dbReference type="Proteomes" id="UP000288716"/>
    </source>
</evidence>
<evidence type="ECO:0000256" key="6">
    <source>
        <dbReference type="ARBA" id="ARBA00022889"/>
    </source>
</evidence>
<keyword evidence="7" id="KW-0524">Neurogenesis</keyword>
<dbReference type="InterPro" id="IPR056754">
    <property type="entry name" value="DSCAM/DSCAML_C"/>
</dbReference>
<dbReference type="GO" id="GO:0009653">
    <property type="term" value="P:anatomical structure morphogenesis"/>
    <property type="evidence" value="ECO:0007669"/>
    <property type="project" value="UniProtKB-ARBA"/>
</dbReference>
<evidence type="ECO:0000256" key="16">
    <source>
        <dbReference type="SAM" id="Phobius"/>
    </source>
</evidence>
<dbReference type="FunFam" id="2.60.40.10:FF:000093">
    <property type="entry name" value="Down syndrome cell adhesion molecule, isoform B"/>
    <property type="match status" value="1"/>
</dbReference>
<dbReference type="FunFam" id="2.60.40.10:FF:000120">
    <property type="entry name" value="Down syndrome cell adhesion molecule like 1"/>
    <property type="match status" value="1"/>
</dbReference>
<feature type="compositionally biased region" description="Basic residues" evidence="15">
    <location>
        <begin position="1631"/>
        <end position="1651"/>
    </location>
</feature>
<evidence type="ECO:0000256" key="10">
    <source>
        <dbReference type="ARBA" id="ARBA00023136"/>
    </source>
</evidence>
<dbReference type="GO" id="GO:0030154">
    <property type="term" value="P:cell differentiation"/>
    <property type="evidence" value="ECO:0007669"/>
    <property type="project" value="UniProtKB-ARBA"/>
</dbReference>
<dbReference type="FunFam" id="2.60.40.10:FF:000104">
    <property type="entry name" value="Down syndrome cell adhesion molecule b"/>
    <property type="match status" value="1"/>
</dbReference>
<dbReference type="SMART" id="SM00409">
    <property type="entry name" value="IG"/>
    <property type="match status" value="5"/>
</dbReference>
<keyword evidence="4" id="KW-0732">Signal</keyword>
<keyword evidence="20" id="KW-1185">Reference proteome</keyword>
<dbReference type="InterPro" id="IPR013098">
    <property type="entry name" value="Ig_I-set"/>
</dbReference>
<keyword evidence="9" id="KW-0770">Synapse</keyword>
<dbReference type="GO" id="GO:0007399">
    <property type="term" value="P:nervous system development"/>
    <property type="evidence" value="ECO:0007669"/>
    <property type="project" value="UniProtKB-KW"/>
</dbReference>
<keyword evidence="3 16" id="KW-0812">Transmembrane</keyword>
<dbReference type="GO" id="GO:0098609">
    <property type="term" value="P:cell-cell adhesion"/>
    <property type="evidence" value="ECO:0007669"/>
    <property type="project" value="TreeGrafter"/>
</dbReference>
<evidence type="ECO:0000256" key="4">
    <source>
        <dbReference type="ARBA" id="ARBA00022729"/>
    </source>
</evidence>
<feature type="region of interest" description="Disordered" evidence="15">
    <location>
        <begin position="1327"/>
        <end position="1361"/>
    </location>
</feature>
<keyword evidence="5" id="KW-0677">Repeat</keyword>
<dbReference type="PANTHER" id="PTHR44170">
    <property type="entry name" value="PROTEIN SIDEKICK"/>
    <property type="match status" value="1"/>
</dbReference>
<feature type="compositionally biased region" description="Polar residues" evidence="15">
    <location>
        <begin position="1579"/>
        <end position="1588"/>
    </location>
</feature>
<dbReference type="SMART" id="SM00060">
    <property type="entry name" value="FN3"/>
    <property type="match status" value="5"/>
</dbReference>
<feature type="compositionally biased region" description="Low complexity" evidence="15">
    <location>
        <begin position="1592"/>
        <end position="1605"/>
    </location>
</feature>
<keyword evidence="6" id="KW-0130">Cell adhesion</keyword>
<dbReference type="Pfam" id="PF07679">
    <property type="entry name" value="I-set"/>
    <property type="match status" value="2"/>
</dbReference>
<feature type="compositionally biased region" description="Basic and acidic residues" evidence="15">
    <location>
        <begin position="1617"/>
        <end position="1630"/>
    </location>
</feature>
<feature type="region of interest" description="Disordered" evidence="15">
    <location>
        <begin position="1489"/>
        <end position="1523"/>
    </location>
</feature>
<gene>
    <name evidence="19" type="ORF">B4U80_01885</name>
</gene>
<keyword evidence="2" id="KW-1003">Cell membrane</keyword>
<keyword evidence="13" id="KW-0393">Immunoglobulin domain</keyword>
<evidence type="ECO:0000256" key="12">
    <source>
        <dbReference type="ARBA" id="ARBA00023180"/>
    </source>
</evidence>
<evidence type="ECO:0000256" key="1">
    <source>
        <dbReference type="ARBA" id="ARBA00004251"/>
    </source>
</evidence>
<evidence type="ECO:0000256" key="2">
    <source>
        <dbReference type="ARBA" id="ARBA00022475"/>
    </source>
</evidence>
<dbReference type="FunFam" id="2.60.40.10:FF:000017">
    <property type="entry name" value="Down syndrome cell adhesion molecule b"/>
    <property type="match status" value="1"/>
</dbReference>
<evidence type="ECO:0000259" key="17">
    <source>
        <dbReference type="PROSITE" id="PS50835"/>
    </source>
</evidence>
<reference evidence="19 20" key="1">
    <citation type="journal article" date="2018" name="Gigascience">
        <title>Genomes of trombidid mites reveal novel predicted allergens and laterally-transferred genes associated with secondary metabolism.</title>
        <authorList>
            <person name="Dong X."/>
            <person name="Chaisiri K."/>
            <person name="Xia D."/>
            <person name="Armstrong S.D."/>
            <person name="Fang Y."/>
            <person name="Donnelly M.J."/>
            <person name="Kadowaki T."/>
            <person name="McGarry J.W."/>
            <person name="Darby A.C."/>
            <person name="Makepeace B.L."/>
        </authorList>
    </citation>
    <scope>NUCLEOTIDE SEQUENCE [LARGE SCALE GENOMIC DNA]</scope>
    <source>
        <strain evidence="19">UoL-UT</strain>
    </source>
</reference>
<feature type="domain" description="Fibronectin type-III" evidence="18">
    <location>
        <begin position="1128"/>
        <end position="1222"/>
    </location>
</feature>
<evidence type="ECO:0000256" key="8">
    <source>
        <dbReference type="ARBA" id="ARBA00022989"/>
    </source>
</evidence>